<organism evidence="1 2">
    <name type="scientific">Elysia crispata</name>
    <name type="common">lettuce slug</name>
    <dbReference type="NCBI Taxonomy" id="231223"/>
    <lineage>
        <taxon>Eukaryota</taxon>
        <taxon>Metazoa</taxon>
        <taxon>Spiralia</taxon>
        <taxon>Lophotrochozoa</taxon>
        <taxon>Mollusca</taxon>
        <taxon>Gastropoda</taxon>
        <taxon>Heterobranchia</taxon>
        <taxon>Euthyneura</taxon>
        <taxon>Panpulmonata</taxon>
        <taxon>Sacoglossa</taxon>
        <taxon>Placobranchoidea</taxon>
        <taxon>Plakobranchidae</taxon>
        <taxon>Elysia</taxon>
    </lineage>
</organism>
<evidence type="ECO:0000313" key="1">
    <source>
        <dbReference type="EMBL" id="KAK3765112.1"/>
    </source>
</evidence>
<name>A0AAE0Z967_9GAST</name>
<proteinExistence type="predicted"/>
<protein>
    <submittedName>
        <fullName evidence="1">Uncharacterized protein</fullName>
    </submittedName>
</protein>
<keyword evidence="2" id="KW-1185">Reference proteome</keyword>
<dbReference type="AlphaFoldDB" id="A0AAE0Z967"/>
<evidence type="ECO:0000313" key="2">
    <source>
        <dbReference type="Proteomes" id="UP001283361"/>
    </source>
</evidence>
<reference evidence="1" key="1">
    <citation type="journal article" date="2023" name="G3 (Bethesda)">
        <title>A reference genome for the long-term kleptoplast-retaining sea slug Elysia crispata morphotype clarki.</title>
        <authorList>
            <person name="Eastman K.E."/>
            <person name="Pendleton A.L."/>
            <person name="Shaikh M.A."/>
            <person name="Suttiyut T."/>
            <person name="Ogas R."/>
            <person name="Tomko P."/>
            <person name="Gavelis G."/>
            <person name="Widhalm J.R."/>
            <person name="Wisecaver J.H."/>
        </authorList>
    </citation>
    <scope>NUCLEOTIDE SEQUENCE</scope>
    <source>
        <strain evidence="1">ECLA1</strain>
    </source>
</reference>
<gene>
    <name evidence="1" type="ORF">RRG08_027753</name>
</gene>
<comment type="caution">
    <text evidence="1">The sequence shown here is derived from an EMBL/GenBank/DDBJ whole genome shotgun (WGS) entry which is preliminary data.</text>
</comment>
<accession>A0AAE0Z967</accession>
<dbReference type="EMBL" id="JAWDGP010004345">
    <property type="protein sequence ID" value="KAK3765112.1"/>
    <property type="molecule type" value="Genomic_DNA"/>
</dbReference>
<sequence length="67" mass="7424">MSRVETGSNRLELTVTRQVDEITALSSALSPCCSRSVPRATYLEPLLPEKFKRGQASRNAVLKFLLS</sequence>
<dbReference type="Proteomes" id="UP001283361">
    <property type="component" value="Unassembled WGS sequence"/>
</dbReference>